<proteinExistence type="predicted"/>
<evidence type="ECO:0000313" key="1">
    <source>
        <dbReference type="EMBL" id="KAK2710754.1"/>
    </source>
</evidence>
<evidence type="ECO:0000313" key="2">
    <source>
        <dbReference type="Proteomes" id="UP001187531"/>
    </source>
</evidence>
<dbReference type="Proteomes" id="UP001187531">
    <property type="component" value="Unassembled WGS sequence"/>
</dbReference>
<protein>
    <submittedName>
        <fullName evidence="1">Uncharacterized protein</fullName>
    </submittedName>
</protein>
<accession>A0AA88HPA0</accession>
<sequence length="141" mass="16753">KFLGTPYRRHWRVNLCDLFEETEEKVKFFLYGVKSQFCMLHHPSLTTTNLSWATMNEEDKKKIKRNLVALEKKLKLDDQFQRLSVQKRMFSQEMMDDIMCNKVLCECQVVSIAKKFFTKPQGEVWFGNCPQRHLVSDAIII</sequence>
<name>A0AA88HPA0_ARTSF</name>
<reference evidence="1" key="1">
    <citation type="submission" date="2023-07" db="EMBL/GenBank/DDBJ databases">
        <title>Chromosome-level genome assembly of Artemia franciscana.</title>
        <authorList>
            <person name="Jo E."/>
        </authorList>
    </citation>
    <scope>NUCLEOTIDE SEQUENCE</scope>
    <source>
        <tissue evidence="1">Whole body</tissue>
    </source>
</reference>
<keyword evidence="2" id="KW-1185">Reference proteome</keyword>
<feature type="non-terminal residue" evidence="1">
    <location>
        <position position="141"/>
    </location>
</feature>
<comment type="caution">
    <text evidence="1">The sequence shown here is derived from an EMBL/GenBank/DDBJ whole genome shotgun (WGS) entry which is preliminary data.</text>
</comment>
<dbReference type="AlphaFoldDB" id="A0AA88HPA0"/>
<gene>
    <name evidence="1" type="ORF">QYM36_012060</name>
</gene>
<dbReference type="EMBL" id="JAVRJZ010000016">
    <property type="protein sequence ID" value="KAK2710754.1"/>
    <property type="molecule type" value="Genomic_DNA"/>
</dbReference>
<feature type="non-terminal residue" evidence="1">
    <location>
        <position position="1"/>
    </location>
</feature>
<organism evidence="1 2">
    <name type="scientific">Artemia franciscana</name>
    <name type="common">Brine shrimp</name>
    <name type="synonym">Artemia sanfranciscana</name>
    <dbReference type="NCBI Taxonomy" id="6661"/>
    <lineage>
        <taxon>Eukaryota</taxon>
        <taxon>Metazoa</taxon>
        <taxon>Ecdysozoa</taxon>
        <taxon>Arthropoda</taxon>
        <taxon>Crustacea</taxon>
        <taxon>Branchiopoda</taxon>
        <taxon>Anostraca</taxon>
        <taxon>Artemiidae</taxon>
        <taxon>Artemia</taxon>
    </lineage>
</organism>